<sequence length="58" mass="6436">DHHPGHGPPRPHRRPLPPLPRPPRLSVRRPVQREGSADRDVSPGPLGRPQRHLPGCSV</sequence>
<dbReference type="AlphaFoldDB" id="A0A6J4MPK4"/>
<name>A0A6J4MPK4_9BACT</name>
<feature type="compositionally biased region" description="Basic and acidic residues" evidence="1">
    <location>
        <begin position="31"/>
        <end position="41"/>
    </location>
</feature>
<feature type="region of interest" description="Disordered" evidence="1">
    <location>
        <begin position="1"/>
        <end position="58"/>
    </location>
</feature>
<dbReference type="EMBL" id="CADCTW010000217">
    <property type="protein sequence ID" value="CAA9365222.1"/>
    <property type="molecule type" value="Genomic_DNA"/>
</dbReference>
<protein>
    <submittedName>
        <fullName evidence="2">Uncharacterized protein</fullName>
    </submittedName>
</protein>
<proteinExistence type="predicted"/>
<feature type="non-terminal residue" evidence="2">
    <location>
        <position position="1"/>
    </location>
</feature>
<reference evidence="2" key="1">
    <citation type="submission" date="2020-02" db="EMBL/GenBank/DDBJ databases">
        <authorList>
            <person name="Meier V. D."/>
        </authorList>
    </citation>
    <scope>NUCLEOTIDE SEQUENCE</scope>
    <source>
        <strain evidence="2">AVDCRST_MAG68</strain>
    </source>
</reference>
<organism evidence="2">
    <name type="scientific">uncultured Gemmatimonadota bacterium</name>
    <dbReference type="NCBI Taxonomy" id="203437"/>
    <lineage>
        <taxon>Bacteria</taxon>
        <taxon>Pseudomonadati</taxon>
        <taxon>Gemmatimonadota</taxon>
        <taxon>environmental samples</taxon>
    </lineage>
</organism>
<evidence type="ECO:0000313" key="2">
    <source>
        <dbReference type="EMBL" id="CAA9365222.1"/>
    </source>
</evidence>
<feature type="compositionally biased region" description="Basic residues" evidence="1">
    <location>
        <begin position="1"/>
        <end position="15"/>
    </location>
</feature>
<accession>A0A6J4MPK4</accession>
<gene>
    <name evidence="2" type="ORF">AVDCRST_MAG68-5138</name>
</gene>
<feature type="non-terminal residue" evidence="2">
    <location>
        <position position="58"/>
    </location>
</feature>
<evidence type="ECO:0000256" key="1">
    <source>
        <dbReference type="SAM" id="MobiDB-lite"/>
    </source>
</evidence>